<comment type="similarity">
    <text evidence="2 8">Belongs to the aldehyde dehydrogenase family.</text>
</comment>
<evidence type="ECO:0000256" key="7">
    <source>
        <dbReference type="PROSITE-ProRule" id="PRU10007"/>
    </source>
</evidence>
<dbReference type="SUPFAM" id="SSF53720">
    <property type="entry name" value="ALDH-like"/>
    <property type="match status" value="1"/>
</dbReference>
<evidence type="ECO:0000256" key="8">
    <source>
        <dbReference type="RuleBase" id="RU003345"/>
    </source>
</evidence>
<dbReference type="InterPro" id="IPR016160">
    <property type="entry name" value="Ald_DH_CS_CYS"/>
</dbReference>
<keyword evidence="5 9" id="KW-0642">Proline metabolism</keyword>
<dbReference type="InterPro" id="IPR016162">
    <property type="entry name" value="Ald_DH_N"/>
</dbReference>
<dbReference type="AlphaFoldDB" id="A0A4T0X8C1"/>
<proteinExistence type="inferred from homology"/>
<dbReference type="STRING" id="52247.A0A4T0X8C1"/>
<keyword evidence="4 9" id="KW-0520">NAD</keyword>
<evidence type="ECO:0000256" key="2">
    <source>
        <dbReference type="ARBA" id="ARBA00009986"/>
    </source>
</evidence>
<dbReference type="InterPro" id="IPR005931">
    <property type="entry name" value="P5CDH/ALDH4A1"/>
</dbReference>
<evidence type="ECO:0000256" key="9">
    <source>
        <dbReference type="RuleBase" id="RU366016"/>
    </source>
</evidence>
<dbReference type="PROSITE" id="PS00687">
    <property type="entry name" value="ALDEHYDE_DEHYDR_GLU"/>
    <property type="match status" value="1"/>
</dbReference>
<evidence type="ECO:0000256" key="3">
    <source>
        <dbReference type="ARBA" id="ARBA00023002"/>
    </source>
</evidence>
<dbReference type="EMBL" id="SELW01000055">
    <property type="protein sequence ID" value="TID31014.1"/>
    <property type="molecule type" value="Genomic_DNA"/>
</dbReference>
<dbReference type="InterPro" id="IPR029510">
    <property type="entry name" value="Ald_DH_CS_GLU"/>
</dbReference>
<organism evidence="12 13">
    <name type="scientific">Pichia inconspicua</name>
    <dbReference type="NCBI Taxonomy" id="52247"/>
    <lineage>
        <taxon>Eukaryota</taxon>
        <taxon>Fungi</taxon>
        <taxon>Dikarya</taxon>
        <taxon>Ascomycota</taxon>
        <taxon>Saccharomycotina</taxon>
        <taxon>Pichiomycetes</taxon>
        <taxon>Pichiales</taxon>
        <taxon>Pichiaceae</taxon>
        <taxon>Pichia</taxon>
    </lineage>
</organism>
<keyword evidence="3 8" id="KW-0560">Oxidoreductase</keyword>
<dbReference type="PANTHER" id="PTHR42862">
    <property type="entry name" value="DELTA-1-PYRROLINE-5-CARBOXYLATE DEHYDROGENASE 1, ISOFORM A-RELATED"/>
    <property type="match status" value="1"/>
</dbReference>
<dbReference type="NCBIfam" id="TIGR01236">
    <property type="entry name" value="D1pyr5carbox1"/>
    <property type="match status" value="1"/>
</dbReference>
<dbReference type="FunFam" id="3.40.605.10:FF:000006">
    <property type="entry name" value="1-pyrroline-5-carboxylate dehydrogenase"/>
    <property type="match status" value="1"/>
</dbReference>
<accession>A0A4T0X8C1</accession>
<keyword evidence="13" id="KW-1185">Reference proteome</keyword>
<evidence type="ECO:0000256" key="1">
    <source>
        <dbReference type="ARBA" id="ARBA00004786"/>
    </source>
</evidence>
<dbReference type="Pfam" id="PF00171">
    <property type="entry name" value="Aldedh"/>
    <property type="match status" value="1"/>
</dbReference>
<protein>
    <recommendedName>
        <fullName evidence="9 10">Multifunctional fusion protein</fullName>
    </recommendedName>
    <domain>
        <recommendedName>
            <fullName evidence="10">Delta-1-pyrroline-5-carboxylate dehydrogenase</fullName>
            <shortName evidence="10">P5C dehydrogenase</shortName>
        </recommendedName>
        <alternativeName>
            <fullName evidence="9">L-glutamate gamma-semialdehyde dehydrogenase</fullName>
        </alternativeName>
    </domain>
    <domain>
        <recommendedName>
            <fullName evidence="9">L-glutamate gamma-semialdehyde dehydrogenase</fullName>
            <ecNumber evidence="9">1.2.1.88</ecNumber>
        </recommendedName>
    </domain>
</protein>
<dbReference type="Proteomes" id="UP000307173">
    <property type="component" value="Unassembled WGS sequence"/>
</dbReference>
<dbReference type="FunFam" id="3.40.309.10:FF:000005">
    <property type="entry name" value="1-pyrroline-5-carboxylate dehydrogenase 1"/>
    <property type="match status" value="1"/>
</dbReference>
<evidence type="ECO:0000256" key="4">
    <source>
        <dbReference type="ARBA" id="ARBA00023027"/>
    </source>
</evidence>
<evidence type="ECO:0000313" key="13">
    <source>
        <dbReference type="Proteomes" id="UP000307173"/>
    </source>
</evidence>
<dbReference type="GO" id="GO:0010133">
    <property type="term" value="P:L-proline catabolic process to L-glutamate"/>
    <property type="evidence" value="ECO:0007669"/>
    <property type="project" value="UniProtKB-UniRule"/>
</dbReference>
<dbReference type="Gene3D" id="3.40.309.10">
    <property type="entry name" value="Aldehyde Dehydrogenase, Chain A, domain 2"/>
    <property type="match status" value="1"/>
</dbReference>
<dbReference type="EC" id="1.2.1.88" evidence="9"/>
<dbReference type="InterPro" id="IPR050485">
    <property type="entry name" value="Proline_metab_enzyme"/>
</dbReference>
<dbReference type="InterPro" id="IPR015590">
    <property type="entry name" value="Aldehyde_DH_dom"/>
</dbReference>
<reference evidence="12 13" key="1">
    <citation type="journal article" date="2019" name="Front. Genet.">
        <title>Whole-Genome Sequencing of the Opportunistic Yeast Pathogen Candida inconspicua Uncovers Its Hybrid Origin.</title>
        <authorList>
            <person name="Mixao V."/>
            <person name="Hansen A.P."/>
            <person name="Saus E."/>
            <person name="Boekhout T."/>
            <person name="Lass-Florl C."/>
            <person name="Gabaldon T."/>
        </authorList>
    </citation>
    <scope>NUCLEOTIDE SEQUENCE [LARGE SCALE GENOMIC DNA]</scope>
    <source>
        <strain evidence="12 13">CBS 180</strain>
    </source>
</reference>
<evidence type="ECO:0000313" key="12">
    <source>
        <dbReference type="EMBL" id="TID31014.1"/>
    </source>
</evidence>
<evidence type="ECO:0000259" key="11">
    <source>
        <dbReference type="Pfam" id="PF00171"/>
    </source>
</evidence>
<dbReference type="PANTHER" id="PTHR42862:SF1">
    <property type="entry name" value="DELTA-1-PYRROLINE-5-CARBOXYLATE DEHYDROGENASE 2, ISOFORM A-RELATED"/>
    <property type="match status" value="1"/>
</dbReference>
<feature type="domain" description="Aldehyde dehydrogenase" evidence="11">
    <location>
        <begin position="72"/>
        <end position="535"/>
    </location>
</feature>
<dbReference type="GO" id="GO:0005759">
    <property type="term" value="C:mitochondrial matrix"/>
    <property type="evidence" value="ECO:0007669"/>
    <property type="project" value="TreeGrafter"/>
</dbReference>
<evidence type="ECO:0000256" key="10">
    <source>
        <dbReference type="RuleBase" id="RU366030"/>
    </source>
</evidence>
<name>A0A4T0X8C1_9ASCO</name>
<evidence type="ECO:0000256" key="6">
    <source>
        <dbReference type="ARBA" id="ARBA00048142"/>
    </source>
</evidence>
<dbReference type="Gene3D" id="3.40.605.10">
    <property type="entry name" value="Aldehyde Dehydrogenase, Chain A, domain 1"/>
    <property type="match status" value="1"/>
</dbReference>
<gene>
    <name evidence="12" type="ORF">CANINC_000375</name>
</gene>
<dbReference type="InterPro" id="IPR016163">
    <property type="entry name" value="Ald_DH_C"/>
</dbReference>
<dbReference type="UniPathway" id="UPA00261">
    <property type="reaction ID" value="UER00374"/>
</dbReference>
<comment type="caution">
    <text evidence="12">The sequence shown here is derived from an EMBL/GenBank/DDBJ whole genome shotgun (WGS) entry which is preliminary data.</text>
</comment>
<dbReference type="PROSITE" id="PS00070">
    <property type="entry name" value="ALDEHYDE_DEHYDR_CYS"/>
    <property type="match status" value="1"/>
</dbReference>
<feature type="active site" evidence="7">
    <location>
        <position position="312"/>
    </location>
</feature>
<dbReference type="InterPro" id="IPR016161">
    <property type="entry name" value="Ald_DH/histidinol_DH"/>
</dbReference>
<evidence type="ECO:0000256" key="5">
    <source>
        <dbReference type="ARBA" id="ARBA00023062"/>
    </source>
</evidence>
<comment type="catalytic activity">
    <reaction evidence="6 9">
        <text>L-glutamate 5-semialdehyde + NAD(+) + H2O = L-glutamate + NADH + 2 H(+)</text>
        <dbReference type="Rhea" id="RHEA:30235"/>
        <dbReference type="ChEBI" id="CHEBI:15377"/>
        <dbReference type="ChEBI" id="CHEBI:15378"/>
        <dbReference type="ChEBI" id="CHEBI:29985"/>
        <dbReference type="ChEBI" id="CHEBI:57540"/>
        <dbReference type="ChEBI" id="CHEBI:57945"/>
        <dbReference type="ChEBI" id="CHEBI:58066"/>
        <dbReference type="EC" id="1.2.1.88"/>
    </reaction>
</comment>
<sequence length="561" mass="62035">MLRTITRINGRRNFSQFGFFEAPKHITNEPIKPFTANDKLDWELLQNEIKSFNENKTSVPLVIGGEKIFDRKTATIINPSNHGKLLGEYATATSDDALSAVEASLMAKSKWAGLPFADRAAIFLRAAELISTKYRHKMLAATMLGQGKNIFQAEIDCVAELIDFFRFNVKYASELYRSQPVASSTGVWNRSEYRPLEGFIYAVTPFNFTAIAGNLIGAPALMGNTVVWKPSASSILSNYLLMEILEESGLPKGVINFIPGNPVEVSKAVLNHEKFSALHFTGSTQVFGSLWSNIANNVSNGKYKEFPRIVGETGGKNFHLIDSTANIDNAVYNTIRGAFEFQGQKCSATSRAYISKSIWPEFKEKLIKSVNELKAENCTVNLQGFIGPVIHEGSFNKVTNAISPISNDKDLTLIAGGKFDKSVGYFINPTVVETSNPDHSFMKDEFFGPLLTVYVYEDNKIDEILTKIDTTTKYGLTGAVFSTNRENIRKYEERLRYSAGNFYINDKSTGAVVGQQAFGGSRLSGTNDKAGASSLLSRFVSPRSIKESFGEITSYKNPSNF</sequence>
<dbReference type="GO" id="GO:0003842">
    <property type="term" value="F:L-glutamate gamma-semialdehyde dehydrogenase activity"/>
    <property type="evidence" value="ECO:0007669"/>
    <property type="project" value="UniProtKB-UniRule"/>
</dbReference>
<dbReference type="OrthoDB" id="5322683at2759"/>
<comment type="pathway">
    <text evidence="1 9">Amino-acid degradation; L-proline degradation into L-glutamate; L-glutamate from L-proline: step 2/2.</text>
</comment>